<comment type="caution">
    <text evidence="11">The sequence shown here is derived from an EMBL/GenBank/DDBJ whole genome shotgun (WGS) entry which is preliminary data.</text>
</comment>
<dbReference type="Pfam" id="PF00105">
    <property type="entry name" value="zf-C4"/>
    <property type="match status" value="1"/>
</dbReference>
<dbReference type="InterPro" id="IPR013088">
    <property type="entry name" value="Znf_NHR/GATA"/>
</dbReference>
<name>A0AAV5WHM8_9BILA</name>
<dbReference type="AlphaFoldDB" id="A0AAV5WHM8"/>
<gene>
    <name evidence="11" type="ORF">PFISCL1PPCAC_21708</name>
</gene>
<dbReference type="SUPFAM" id="SSF57716">
    <property type="entry name" value="Glucocorticoid receptor-like (DNA-binding domain)"/>
    <property type="match status" value="1"/>
</dbReference>
<dbReference type="EMBL" id="BTSY01000005">
    <property type="protein sequence ID" value="GMT30411.1"/>
    <property type="molecule type" value="Genomic_DNA"/>
</dbReference>
<dbReference type="Gene3D" id="3.30.50.10">
    <property type="entry name" value="Erythroid Transcription Factor GATA-1, subunit A"/>
    <property type="match status" value="1"/>
</dbReference>
<feature type="non-terminal residue" evidence="11">
    <location>
        <position position="325"/>
    </location>
</feature>
<keyword evidence="4" id="KW-0805">Transcription regulation</keyword>
<evidence type="ECO:0000256" key="9">
    <source>
        <dbReference type="SAM" id="MobiDB-lite"/>
    </source>
</evidence>
<evidence type="ECO:0000256" key="1">
    <source>
        <dbReference type="ARBA" id="ARBA00022723"/>
    </source>
</evidence>
<evidence type="ECO:0000313" key="11">
    <source>
        <dbReference type="EMBL" id="GMT30411.1"/>
    </source>
</evidence>
<keyword evidence="12" id="KW-1185">Reference proteome</keyword>
<dbReference type="PRINTS" id="PR00047">
    <property type="entry name" value="STROIDFINGER"/>
</dbReference>
<keyword evidence="3" id="KW-0862">Zinc</keyword>
<dbReference type="SMART" id="SM00399">
    <property type="entry name" value="ZnF_C4"/>
    <property type="match status" value="1"/>
</dbReference>
<evidence type="ECO:0000256" key="6">
    <source>
        <dbReference type="ARBA" id="ARBA00023163"/>
    </source>
</evidence>
<dbReference type="InterPro" id="IPR001628">
    <property type="entry name" value="Znf_hrmn_rcpt"/>
</dbReference>
<evidence type="ECO:0000256" key="8">
    <source>
        <dbReference type="ARBA" id="ARBA00023242"/>
    </source>
</evidence>
<feature type="domain" description="Nuclear receptor" evidence="10">
    <location>
        <begin position="66"/>
        <end position="141"/>
    </location>
</feature>
<dbReference type="InterPro" id="IPR050200">
    <property type="entry name" value="Nuclear_hormone_rcpt_NR3"/>
</dbReference>
<evidence type="ECO:0000256" key="7">
    <source>
        <dbReference type="ARBA" id="ARBA00023170"/>
    </source>
</evidence>
<keyword evidence="5" id="KW-0238">DNA-binding</keyword>
<reference evidence="11" key="1">
    <citation type="submission" date="2023-10" db="EMBL/GenBank/DDBJ databases">
        <title>Genome assembly of Pristionchus species.</title>
        <authorList>
            <person name="Yoshida K."/>
            <person name="Sommer R.J."/>
        </authorList>
    </citation>
    <scope>NUCLEOTIDE SEQUENCE</scope>
    <source>
        <strain evidence="11">RS5133</strain>
    </source>
</reference>
<dbReference type="CDD" id="cd06916">
    <property type="entry name" value="NR_DBD_like"/>
    <property type="match status" value="1"/>
</dbReference>
<evidence type="ECO:0000256" key="5">
    <source>
        <dbReference type="ARBA" id="ARBA00023125"/>
    </source>
</evidence>
<organism evidence="11 12">
    <name type="scientific">Pristionchus fissidentatus</name>
    <dbReference type="NCBI Taxonomy" id="1538716"/>
    <lineage>
        <taxon>Eukaryota</taxon>
        <taxon>Metazoa</taxon>
        <taxon>Ecdysozoa</taxon>
        <taxon>Nematoda</taxon>
        <taxon>Chromadorea</taxon>
        <taxon>Rhabditida</taxon>
        <taxon>Rhabditina</taxon>
        <taxon>Diplogasteromorpha</taxon>
        <taxon>Diplogasteroidea</taxon>
        <taxon>Neodiplogasteridae</taxon>
        <taxon>Pristionchus</taxon>
    </lineage>
</organism>
<proteinExistence type="predicted"/>
<dbReference type="Proteomes" id="UP001432322">
    <property type="component" value="Unassembled WGS sequence"/>
</dbReference>
<feature type="region of interest" description="Disordered" evidence="9">
    <location>
        <begin position="140"/>
        <end position="162"/>
    </location>
</feature>
<keyword evidence="2" id="KW-0863">Zinc-finger</keyword>
<evidence type="ECO:0000256" key="2">
    <source>
        <dbReference type="ARBA" id="ARBA00022771"/>
    </source>
</evidence>
<dbReference type="GO" id="GO:0043565">
    <property type="term" value="F:sequence-specific DNA binding"/>
    <property type="evidence" value="ECO:0007669"/>
    <property type="project" value="InterPro"/>
</dbReference>
<evidence type="ECO:0000259" key="10">
    <source>
        <dbReference type="PROSITE" id="PS51030"/>
    </source>
</evidence>
<dbReference type="PROSITE" id="PS51030">
    <property type="entry name" value="NUCLEAR_REC_DBD_2"/>
    <property type="match status" value="1"/>
</dbReference>
<dbReference type="PROSITE" id="PS00031">
    <property type="entry name" value="NUCLEAR_REC_DBD_1"/>
    <property type="match status" value="1"/>
</dbReference>
<feature type="non-terminal residue" evidence="11">
    <location>
        <position position="1"/>
    </location>
</feature>
<dbReference type="FunFam" id="3.30.50.10:FF:000044">
    <property type="entry name" value="retinoic acid receptor beta isoform X4"/>
    <property type="match status" value="1"/>
</dbReference>
<dbReference type="GO" id="GO:0003700">
    <property type="term" value="F:DNA-binding transcription factor activity"/>
    <property type="evidence" value="ECO:0007669"/>
    <property type="project" value="InterPro"/>
</dbReference>
<keyword evidence="1" id="KW-0479">Metal-binding</keyword>
<evidence type="ECO:0000256" key="3">
    <source>
        <dbReference type="ARBA" id="ARBA00022833"/>
    </source>
</evidence>
<dbReference type="PANTHER" id="PTHR48092">
    <property type="entry name" value="KNIRPS-RELATED PROTEIN-RELATED"/>
    <property type="match status" value="1"/>
</dbReference>
<sequence length="325" mass="34999">AAAASGALPSLQQQQLAAYGGLPAAAAAAAHQQQMQHDQAIAIQRALVALQNPYNWPPPIIPRYGREICVVCDDGATGYHYGVSSCEGCKGFFRRSISKEMGYECMKNGNCVVNKSTRNRCQACRLKKCMAQGMSKECVRADRRPNKRKAEADEKREQEKKSMEVIEKSSKVAEACALAYANAFPDGTFVTSREEALQRTARFIAEMPLLAGAGPEAAARALDRAVVVRAAYTTDSCLALRPSDQAIIRLKQVFSLPGTPSSSTPSVIQPPLSQRLVAVATAMEVAGAADIRANDALEQLSYALKVQLAYEKASPLFTKMAILLG</sequence>
<evidence type="ECO:0000256" key="4">
    <source>
        <dbReference type="ARBA" id="ARBA00023015"/>
    </source>
</evidence>
<evidence type="ECO:0000313" key="12">
    <source>
        <dbReference type="Proteomes" id="UP001432322"/>
    </source>
</evidence>
<dbReference type="GO" id="GO:0008270">
    <property type="term" value="F:zinc ion binding"/>
    <property type="evidence" value="ECO:0007669"/>
    <property type="project" value="UniProtKB-KW"/>
</dbReference>
<keyword evidence="6" id="KW-0804">Transcription</keyword>
<accession>A0AAV5WHM8</accession>
<protein>
    <recommendedName>
        <fullName evidence="10">Nuclear receptor domain-containing protein</fullName>
    </recommendedName>
</protein>
<keyword evidence="7" id="KW-0675">Receptor</keyword>
<keyword evidence="8" id="KW-0539">Nucleus</keyword>